<feature type="region of interest" description="Disordered" evidence="7">
    <location>
        <begin position="462"/>
        <end position="484"/>
    </location>
</feature>
<name>A0A8K0EKZ0_BRALA</name>
<comment type="subcellular location">
    <subcellularLocation>
        <location evidence="1">Nucleus</location>
    </subcellularLocation>
</comment>
<reference evidence="9" key="1">
    <citation type="submission" date="2022-01" db="EMBL/GenBank/DDBJ databases">
        <authorList>
            <person name="Braso-Vives M."/>
        </authorList>
    </citation>
    <scope>NUCLEOTIDE SEQUENCE</scope>
</reference>
<dbReference type="PROSITE" id="PS50102">
    <property type="entry name" value="RRM"/>
    <property type="match status" value="2"/>
</dbReference>
<dbReference type="Proteomes" id="UP000838412">
    <property type="component" value="Chromosome 3"/>
</dbReference>
<dbReference type="OrthoDB" id="277802at2759"/>
<feature type="compositionally biased region" description="Basic and acidic residues" evidence="7">
    <location>
        <begin position="103"/>
        <end position="126"/>
    </location>
</feature>
<dbReference type="GO" id="GO:0005689">
    <property type="term" value="C:U12-type spliceosomal complex"/>
    <property type="evidence" value="ECO:0007669"/>
    <property type="project" value="TreeGrafter"/>
</dbReference>
<dbReference type="InterPro" id="IPR034147">
    <property type="entry name" value="RBM40_RRM1"/>
</dbReference>
<keyword evidence="10" id="KW-1185">Reference proteome</keyword>
<evidence type="ECO:0000259" key="8">
    <source>
        <dbReference type="PROSITE" id="PS50102"/>
    </source>
</evidence>
<dbReference type="SUPFAM" id="SSF54928">
    <property type="entry name" value="RNA-binding domain, RBD"/>
    <property type="match status" value="2"/>
</dbReference>
<dbReference type="InterPro" id="IPR045164">
    <property type="entry name" value="RBM41/RNPC3"/>
</dbReference>
<dbReference type="AlphaFoldDB" id="A0A8K0EKZ0"/>
<evidence type="ECO:0000256" key="1">
    <source>
        <dbReference type="ARBA" id="ARBA00004123"/>
    </source>
</evidence>
<dbReference type="CDD" id="cd12238">
    <property type="entry name" value="RRM1_RBM40_like"/>
    <property type="match status" value="1"/>
</dbReference>
<evidence type="ECO:0000256" key="4">
    <source>
        <dbReference type="ARBA" id="ARBA00022884"/>
    </source>
</evidence>
<dbReference type="InterPro" id="IPR035979">
    <property type="entry name" value="RBD_domain_sf"/>
</dbReference>
<evidence type="ECO:0000256" key="2">
    <source>
        <dbReference type="ARBA" id="ARBA00020364"/>
    </source>
</evidence>
<sequence length="484" mass="54477">MGPDEEETSNTLIVRHLPADLSPADREDLLKHFGAESVKCMSDKGRMKHTAFATFTNHQAAEKALTRLHQLEVLGRRLVVEFAKKQHKKQMTIVQSDQDNEETTDKEQKDNKSENKADQKPVESKQRRGLPQTAISSSLGLQYVMNPRLHYLYPPPTASILNNIANTLAAVPKLYVQVLHLMNKMNLPAPFGPLTQQPPLATEMEFVGDDNLAEEEMSESESELESDEETQTGIPGQAKGVKRLVPKKKRPHKRPRLQALPPLVQPRPSTQPAPPPEEVFEQPQGVGVKKIELNLPSAMEAEKLVEEVADDQEGVAEEAAPGFGKFEPPPVVMETEEEEEPEDESTDFISSRELRRGRLSHDEIRKLSVFKNYAAGEPNCRLYIKNVAKQTEEKDLRFIYGRYVNFEDDIEKEMFDIRLMKEGRMKGQAFIGLPSEKVAQKAVRETNGFELNGKPLVVQFARSAKPKEKADSKDQGKDKAGKKN</sequence>
<keyword evidence="3" id="KW-0677">Repeat</keyword>
<keyword evidence="4 6" id="KW-0694">RNA-binding</keyword>
<accession>A0A8K0EKZ0</accession>
<dbReference type="InterPro" id="IPR012677">
    <property type="entry name" value="Nucleotide-bd_a/b_plait_sf"/>
</dbReference>
<dbReference type="GO" id="GO:0097157">
    <property type="term" value="F:pre-mRNA intronic binding"/>
    <property type="evidence" value="ECO:0007669"/>
    <property type="project" value="TreeGrafter"/>
</dbReference>
<dbReference type="EMBL" id="OV696688">
    <property type="protein sequence ID" value="CAH1258005.1"/>
    <property type="molecule type" value="Genomic_DNA"/>
</dbReference>
<dbReference type="GO" id="GO:0000398">
    <property type="term" value="P:mRNA splicing, via spliceosome"/>
    <property type="evidence" value="ECO:0007669"/>
    <property type="project" value="TreeGrafter"/>
</dbReference>
<dbReference type="Gene3D" id="6.10.250.610">
    <property type="match status" value="1"/>
</dbReference>
<organism evidence="9 10">
    <name type="scientific">Branchiostoma lanceolatum</name>
    <name type="common">Common lancelet</name>
    <name type="synonym">Amphioxus lanceolatum</name>
    <dbReference type="NCBI Taxonomy" id="7740"/>
    <lineage>
        <taxon>Eukaryota</taxon>
        <taxon>Metazoa</taxon>
        <taxon>Chordata</taxon>
        <taxon>Cephalochordata</taxon>
        <taxon>Leptocardii</taxon>
        <taxon>Amphioxiformes</taxon>
        <taxon>Branchiostomatidae</taxon>
        <taxon>Branchiostoma</taxon>
    </lineage>
</organism>
<feature type="domain" description="RRM" evidence="8">
    <location>
        <begin position="380"/>
        <end position="463"/>
    </location>
</feature>
<protein>
    <recommendedName>
        <fullName evidence="2">RNA-binding region-containing protein 3</fullName>
    </recommendedName>
</protein>
<dbReference type="Pfam" id="PF00076">
    <property type="entry name" value="RRM_1"/>
    <property type="match status" value="2"/>
</dbReference>
<dbReference type="SMART" id="SM00360">
    <property type="entry name" value="RRM"/>
    <property type="match status" value="2"/>
</dbReference>
<feature type="domain" description="RRM" evidence="8">
    <location>
        <begin position="10"/>
        <end position="85"/>
    </location>
</feature>
<evidence type="ECO:0000256" key="6">
    <source>
        <dbReference type="PROSITE-ProRule" id="PRU00176"/>
    </source>
</evidence>
<evidence type="ECO:0000313" key="9">
    <source>
        <dbReference type="EMBL" id="CAH1258005.1"/>
    </source>
</evidence>
<dbReference type="PANTHER" id="PTHR16105:SF0">
    <property type="entry name" value="RNA-BINDING REGION-CONTAINING PROTEIN 3"/>
    <property type="match status" value="1"/>
</dbReference>
<keyword evidence="5" id="KW-0539">Nucleus</keyword>
<feature type="compositionally biased region" description="Acidic residues" evidence="7">
    <location>
        <begin position="213"/>
        <end position="230"/>
    </location>
</feature>
<feature type="region of interest" description="Disordered" evidence="7">
    <location>
        <begin position="213"/>
        <end position="282"/>
    </location>
</feature>
<dbReference type="GO" id="GO:0030626">
    <property type="term" value="F:U12 snRNA binding"/>
    <property type="evidence" value="ECO:0007669"/>
    <property type="project" value="TreeGrafter"/>
</dbReference>
<evidence type="ECO:0000313" key="10">
    <source>
        <dbReference type="Proteomes" id="UP000838412"/>
    </source>
</evidence>
<dbReference type="Gene3D" id="3.30.70.330">
    <property type="match status" value="2"/>
</dbReference>
<evidence type="ECO:0000256" key="7">
    <source>
        <dbReference type="SAM" id="MobiDB-lite"/>
    </source>
</evidence>
<feature type="compositionally biased region" description="Basic residues" evidence="7">
    <location>
        <begin position="240"/>
        <end position="256"/>
    </location>
</feature>
<feature type="compositionally biased region" description="Pro residues" evidence="7">
    <location>
        <begin position="263"/>
        <end position="277"/>
    </location>
</feature>
<dbReference type="FunFam" id="3.30.70.330:FF:000207">
    <property type="entry name" value="RNA-binding region (RNP1, RRM)-containing 3"/>
    <property type="match status" value="1"/>
</dbReference>
<gene>
    <name evidence="9" type="primary">RNPC3</name>
    <name evidence="9" type="ORF">BLAG_LOCUS15724</name>
</gene>
<feature type="region of interest" description="Disordered" evidence="7">
    <location>
        <begin position="89"/>
        <end position="133"/>
    </location>
</feature>
<feature type="compositionally biased region" description="Basic and acidic residues" evidence="7">
    <location>
        <begin position="465"/>
        <end position="484"/>
    </location>
</feature>
<dbReference type="CDD" id="cd12239">
    <property type="entry name" value="RRM2_RBM40_like"/>
    <property type="match status" value="1"/>
</dbReference>
<dbReference type="FunFam" id="3.30.70.330:FF:000948">
    <property type="entry name" value="RNA-binding region (RNP1, RRM) containing 3"/>
    <property type="match status" value="1"/>
</dbReference>
<dbReference type="InterPro" id="IPR000504">
    <property type="entry name" value="RRM_dom"/>
</dbReference>
<evidence type="ECO:0000256" key="5">
    <source>
        <dbReference type="ARBA" id="ARBA00023242"/>
    </source>
</evidence>
<proteinExistence type="predicted"/>
<evidence type="ECO:0000256" key="3">
    <source>
        <dbReference type="ARBA" id="ARBA00022737"/>
    </source>
</evidence>
<dbReference type="PANTHER" id="PTHR16105">
    <property type="entry name" value="RNA-BINDING REGION-CONTAINING PROTEIN 3"/>
    <property type="match status" value="1"/>
</dbReference>